<dbReference type="InterPro" id="IPR023393">
    <property type="entry name" value="START-like_dom_sf"/>
</dbReference>
<gene>
    <name evidence="1" type="ORF">KP509_20G022200</name>
</gene>
<protein>
    <submittedName>
        <fullName evidence="1">Uncharacterized protein</fullName>
    </submittedName>
</protein>
<organism evidence="1 2">
    <name type="scientific">Ceratopteris richardii</name>
    <name type="common">Triangle waterfern</name>
    <dbReference type="NCBI Taxonomy" id="49495"/>
    <lineage>
        <taxon>Eukaryota</taxon>
        <taxon>Viridiplantae</taxon>
        <taxon>Streptophyta</taxon>
        <taxon>Embryophyta</taxon>
        <taxon>Tracheophyta</taxon>
        <taxon>Polypodiopsida</taxon>
        <taxon>Polypodiidae</taxon>
        <taxon>Polypodiales</taxon>
        <taxon>Pteridineae</taxon>
        <taxon>Pteridaceae</taxon>
        <taxon>Parkerioideae</taxon>
        <taxon>Ceratopteris</taxon>
    </lineage>
</organism>
<dbReference type="Proteomes" id="UP000825935">
    <property type="component" value="Chromosome 20"/>
</dbReference>
<dbReference type="SUPFAM" id="SSF55961">
    <property type="entry name" value="Bet v1-like"/>
    <property type="match status" value="1"/>
</dbReference>
<sequence length="159" mass="18248">MKTFQEMVTVRSAPELVWRTVIKNLQVTLPTFYHDIVSVEFMDGAPLSPDGVFRVCYHQEFRRCNVSYLKFKWKSIDHTSRTSKATAIEGELLDESIQGLSFSYTVTPIDGDAASCTVVLEVEYQEIWEQQGIHKILKDQVAKFMKSLEGCVEKIKKYA</sequence>
<proteinExistence type="predicted"/>
<name>A0A8T2SDS1_CERRI</name>
<keyword evidence="2" id="KW-1185">Reference proteome</keyword>
<evidence type="ECO:0000313" key="2">
    <source>
        <dbReference type="Proteomes" id="UP000825935"/>
    </source>
</evidence>
<dbReference type="AlphaFoldDB" id="A0A8T2SDS1"/>
<dbReference type="Gene3D" id="3.30.530.20">
    <property type="match status" value="1"/>
</dbReference>
<dbReference type="OrthoDB" id="877951at2759"/>
<dbReference type="EMBL" id="CM035425">
    <property type="protein sequence ID" value="KAH7331250.1"/>
    <property type="molecule type" value="Genomic_DNA"/>
</dbReference>
<evidence type="ECO:0000313" key="1">
    <source>
        <dbReference type="EMBL" id="KAH7331250.1"/>
    </source>
</evidence>
<comment type="caution">
    <text evidence="1">The sequence shown here is derived from an EMBL/GenBank/DDBJ whole genome shotgun (WGS) entry which is preliminary data.</text>
</comment>
<accession>A0A8T2SDS1</accession>
<reference evidence="1" key="1">
    <citation type="submission" date="2021-08" db="EMBL/GenBank/DDBJ databases">
        <title>WGS assembly of Ceratopteris richardii.</title>
        <authorList>
            <person name="Marchant D.B."/>
            <person name="Chen G."/>
            <person name="Jenkins J."/>
            <person name="Shu S."/>
            <person name="Leebens-Mack J."/>
            <person name="Grimwood J."/>
            <person name="Schmutz J."/>
            <person name="Soltis P."/>
            <person name="Soltis D."/>
            <person name="Chen Z.-H."/>
        </authorList>
    </citation>
    <scope>NUCLEOTIDE SEQUENCE</scope>
    <source>
        <strain evidence="1">Whitten #5841</strain>
        <tissue evidence="1">Leaf</tissue>
    </source>
</reference>